<dbReference type="Gene3D" id="1.25.40.20">
    <property type="entry name" value="Ankyrin repeat-containing domain"/>
    <property type="match status" value="1"/>
</dbReference>
<dbReference type="PANTHER" id="PTHR12447">
    <property type="entry name" value="ANKYRIN REPEAT DOMAIN-CONTAINING PROTEIN 13"/>
    <property type="match status" value="1"/>
</dbReference>
<organism evidence="6 7">
    <name type="scientific">Thalictrum thalictroides</name>
    <name type="common">Rue-anemone</name>
    <name type="synonym">Anemone thalictroides</name>
    <dbReference type="NCBI Taxonomy" id="46969"/>
    <lineage>
        <taxon>Eukaryota</taxon>
        <taxon>Viridiplantae</taxon>
        <taxon>Streptophyta</taxon>
        <taxon>Embryophyta</taxon>
        <taxon>Tracheophyta</taxon>
        <taxon>Spermatophyta</taxon>
        <taxon>Magnoliopsida</taxon>
        <taxon>Ranunculales</taxon>
        <taxon>Ranunculaceae</taxon>
        <taxon>Thalictroideae</taxon>
        <taxon>Thalictrum</taxon>
    </lineage>
</organism>
<evidence type="ECO:0000256" key="3">
    <source>
        <dbReference type="ARBA" id="ARBA00023136"/>
    </source>
</evidence>
<proteinExistence type="predicted"/>
<name>A0A7J6W4M0_THATH</name>
<keyword evidence="3" id="KW-0472">Membrane</keyword>
<keyword evidence="4" id="KW-0040">ANK repeat</keyword>
<reference evidence="6 7" key="1">
    <citation type="submission" date="2020-06" db="EMBL/GenBank/DDBJ databases">
        <title>Transcriptomic and genomic resources for Thalictrum thalictroides and T. hernandezii: Facilitating candidate gene discovery in an emerging model plant lineage.</title>
        <authorList>
            <person name="Arias T."/>
            <person name="Riano-Pachon D.M."/>
            <person name="Di Stilio V.S."/>
        </authorList>
    </citation>
    <scope>NUCLEOTIDE SEQUENCE [LARGE SCALE GENOMIC DNA]</scope>
    <source>
        <strain evidence="7">cv. WT478/WT964</strain>
        <tissue evidence="6">Leaves</tissue>
    </source>
</reference>
<comment type="subcellular location">
    <subcellularLocation>
        <location evidence="1">Endomembrane system</location>
    </subcellularLocation>
</comment>
<keyword evidence="7" id="KW-1185">Reference proteome</keyword>
<feature type="repeat" description="ANK" evidence="4">
    <location>
        <begin position="23"/>
        <end position="55"/>
    </location>
</feature>
<dbReference type="EMBL" id="JABWDY010021526">
    <property type="protein sequence ID" value="KAF5192319.1"/>
    <property type="molecule type" value="Genomic_DNA"/>
</dbReference>
<sequence>MGIILSIFIKVCVKLGDERDVPNRETPLHLAVKLGDETATEMLMVAGADWSLQNERGWPKRCRRLPHLIGTITRMRNFCMVITFHFESSVIPFISQIAPSVTNKIWKRGSNLRADMILAGSDGFRIQCPDQSVLFLGDGSEDRKLPPGSLCMISHKDKEVINALDADV</sequence>
<dbReference type="PROSITE" id="PS50297">
    <property type="entry name" value="ANK_REP_REGION"/>
    <property type="match status" value="1"/>
</dbReference>
<dbReference type="Pfam" id="PF11904">
    <property type="entry name" value="ANKRD13_C"/>
    <property type="match status" value="1"/>
</dbReference>
<protein>
    <submittedName>
        <fullName evidence="6">Ankyrin repeat family protein</fullName>
    </submittedName>
</protein>
<dbReference type="InterPro" id="IPR036770">
    <property type="entry name" value="Ankyrin_rpt-contain_sf"/>
</dbReference>
<keyword evidence="2" id="KW-0677">Repeat</keyword>
<dbReference type="PANTHER" id="PTHR12447:SF35">
    <property type="entry name" value="ANKYRIN REPEAT FAMILY PROTEIN"/>
    <property type="match status" value="1"/>
</dbReference>
<dbReference type="PROSITE" id="PS50088">
    <property type="entry name" value="ANK_REPEAT"/>
    <property type="match status" value="1"/>
</dbReference>
<evidence type="ECO:0000256" key="2">
    <source>
        <dbReference type="ARBA" id="ARBA00022737"/>
    </source>
</evidence>
<dbReference type="InterPro" id="IPR002110">
    <property type="entry name" value="Ankyrin_rpt"/>
</dbReference>
<dbReference type="GO" id="GO:0005737">
    <property type="term" value="C:cytoplasm"/>
    <property type="evidence" value="ECO:0007669"/>
    <property type="project" value="TreeGrafter"/>
</dbReference>
<feature type="domain" description="Ankyrin repeat" evidence="5">
    <location>
        <begin position="113"/>
        <end position="165"/>
    </location>
</feature>
<dbReference type="SUPFAM" id="SSF48403">
    <property type="entry name" value="Ankyrin repeat"/>
    <property type="match status" value="1"/>
</dbReference>
<accession>A0A7J6W4M0</accession>
<evidence type="ECO:0000313" key="7">
    <source>
        <dbReference type="Proteomes" id="UP000554482"/>
    </source>
</evidence>
<dbReference type="OrthoDB" id="1585644at2759"/>
<dbReference type="InterPro" id="IPR021832">
    <property type="entry name" value="ANKRD13"/>
</dbReference>
<evidence type="ECO:0000313" key="6">
    <source>
        <dbReference type="EMBL" id="KAF5192319.1"/>
    </source>
</evidence>
<evidence type="ECO:0000256" key="1">
    <source>
        <dbReference type="ARBA" id="ARBA00004308"/>
    </source>
</evidence>
<dbReference type="Proteomes" id="UP000554482">
    <property type="component" value="Unassembled WGS sequence"/>
</dbReference>
<evidence type="ECO:0000259" key="5">
    <source>
        <dbReference type="Pfam" id="PF11904"/>
    </source>
</evidence>
<dbReference type="GO" id="GO:0012505">
    <property type="term" value="C:endomembrane system"/>
    <property type="evidence" value="ECO:0007669"/>
    <property type="project" value="UniProtKB-SubCell"/>
</dbReference>
<gene>
    <name evidence="6" type="ORF">FRX31_018094</name>
</gene>
<dbReference type="InterPro" id="IPR055285">
    <property type="entry name" value="ANKRD13_C"/>
</dbReference>
<evidence type="ECO:0000256" key="4">
    <source>
        <dbReference type="PROSITE-ProRule" id="PRU00023"/>
    </source>
</evidence>
<comment type="caution">
    <text evidence="6">The sequence shown here is derived from an EMBL/GenBank/DDBJ whole genome shotgun (WGS) entry which is preliminary data.</text>
</comment>
<dbReference type="AlphaFoldDB" id="A0A7J6W4M0"/>